<dbReference type="Proteomes" id="UP000596049">
    <property type="component" value="Chromosome"/>
</dbReference>
<proteinExistence type="predicted"/>
<protein>
    <submittedName>
        <fullName evidence="1">Uncharacterized protein</fullName>
    </submittedName>
</protein>
<reference evidence="1 2" key="1">
    <citation type="submission" date="2020-01" db="EMBL/GenBank/DDBJ databases">
        <authorList>
            <person name="Liu G."/>
            <person name="Liu B."/>
        </authorList>
    </citation>
    <scope>NUCLEOTIDE SEQUENCE [LARGE SCALE GENOMIC DNA]</scope>
    <source>
        <strain evidence="1 2">FJAT-51161</strain>
    </source>
</reference>
<organism evidence="1 2">
    <name type="scientific">Lysinibacillus agricola</name>
    <dbReference type="NCBI Taxonomy" id="2590012"/>
    <lineage>
        <taxon>Bacteria</taxon>
        <taxon>Bacillati</taxon>
        <taxon>Bacillota</taxon>
        <taxon>Bacilli</taxon>
        <taxon>Bacillales</taxon>
        <taxon>Bacillaceae</taxon>
        <taxon>Lysinibacillus</taxon>
    </lineage>
</organism>
<gene>
    <name evidence="1" type="ORF">FJQ98_16120</name>
</gene>
<dbReference type="EMBL" id="CP067341">
    <property type="protein sequence ID" value="QQP10772.1"/>
    <property type="molecule type" value="Genomic_DNA"/>
</dbReference>
<name>A0ABX7ANB4_9BACI</name>
<keyword evidence="2" id="KW-1185">Reference proteome</keyword>
<dbReference type="RefSeq" id="WP_053595755.1">
    <property type="nucleotide sequence ID" value="NZ_CP067341.1"/>
</dbReference>
<sequence>MSALLVSFEANLVIKDKSPEELEELFDGLLPSNGLHMKNIKGRKLLVECMDSQFTEILEIDEDGQEVTFLNRKPELKYYPSTNNTFKTNDMIRINGKGDYNIILTPMFAFLYNGETQTTIEMDNVKNINDTKLYLEQNYPEYIVLRKIT</sequence>
<evidence type="ECO:0000313" key="1">
    <source>
        <dbReference type="EMBL" id="QQP10772.1"/>
    </source>
</evidence>
<evidence type="ECO:0000313" key="2">
    <source>
        <dbReference type="Proteomes" id="UP000596049"/>
    </source>
</evidence>
<accession>A0ABX7ANB4</accession>